<reference evidence="3" key="1">
    <citation type="journal article" date="2014" name="Int. J. Syst. Evol. Microbiol.">
        <title>Complete genome sequence of Corynebacterium casei LMG S-19264T (=DSM 44701T), isolated from a smear-ripened cheese.</title>
        <authorList>
            <consortium name="US DOE Joint Genome Institute (JGI-PGF)"/>
            <person name="Walter F."/>
            <person name="Albersmeier A."/>
            <person name="Kalinowski J."/>
            <person name="Ruckert C."/>
        </authorList>
    </citation>
    <scope>NUCLEOTIDE SEQUENCE</scope>
    <source>
        <strain evidence="3">JCM 31311</strain>
    </source>
</reference>
<name>A0A918C186_9DEIO</name>
<evidence type="ECO:0000313" key="4">
    <source>
        <dbReference type="Proteomes" id="UP000603865"/>
    </source>
</evidence>
<sequence>MDALALAPRPTHIPERSCVACRRKRPQSEFLRLVRTAGVWALQAGVRSGRGAYVCADSPSCWAEKRLRRAFGAQAPALSAVLTAAFPSLPLQESTRRQANNASRHVQHTAME</sequence>
<protein>
    <recommendedName>
        <fullName evidence="2">YlxR domain-containing protein</fullName>
    </recommendedName>
</protein>
<dbReference type="PANTHER" id="PTHR34215">
    <property type="entry name" value="BLL0784 PROTEIN"/>
    <property type="match status" value="1"/>
</dbReference>
<evidence type="ECO:0000259" key="2">
    <source>
        <dbReference type="Pfam" id="PF04296"/>
    </source>
</evidence>
<dbReference type="InterPro" id="IPR007393">
    <property type="entry name" value="YlxR_dom"/>
</dbReference>
<dbReference type="Proteomes" id="UP000603865">
    <property type="component" value="Unassembled WGS sequence"/>
</dbReference>
<dbReference type="PANTHER" id="PTHR34215:SF1">
    <property type="entry name" value="YLXR DOMAIN-CONTAINING PROTEIN"/>
    <property type="match status" value="1"/>
</dbReference>
<organism evidence="3 4">
    <name type="scientific">Deinococcus ruber</name>
    <dbReference type="NCBI Taxonomy" id="1848197"/>
    <lineage>
        <taxon>Bacteria</taxon>
        <taxon>Thermotogati</taxon>
        <taxon>Deinococcota</taxon>
        <taxon>Deinococci</taxon>
        <taxon>Deinococcales</taxon>
        <taxon>Deinococcaceae</taxon>
        <taxon>Deinococcus</taxon>
    </lineage>
</organism>
<dbReference type="SUPFAM" id="SSF64376">
    <property type="entry name" value="YlxR-like"/>
    <property type="match status" value="1"/>
</dbReference>
<gene>
    <name evidence="3" type="ORF">GCM10008957_10730</name>
</gene>
<evidence type="ECO:0000256" key="1">
    <source>
        <dbReference type="SAM" id="MobiDB-lite"/>
    </source>
</evidence>
<dbReference type="InterPro" id="IPR035931">
    <property type="entry name" value="YlxR-like_sf"/>
</dbReference>
<keyword evidence="4" id="KW-1185">Reference proteome</keyword>
<feature type="domain" description="YlxR" evidence="2">
    <location>
        <begin position="16"/>
        <end position="73"/>
    </location>
</feature>
<evidence type="ECO:0000313" key="3">
    <source>
        <dbReference type="EMBL" id="GGQ99914.1"/>
    </source>
</evidence>
<dbReference type="RefSeq" id="WP_189088500.1">
    <property type="nucleotide sequence ID" value="NZ_BMQL01000004.1"/>
</dbReference>
<dbReference type="Pfam" id="PF04296">
    <property type="entry name" value="YlxR"/>
    <property type="match status" value="1"/>
</dbReference>
<feature type="compositionally biased region" description="Polar residues" evidence="1">
    <location>
        <begin position="92"/>
        <end position="104"/>
    </location>
</feature>
<dbReference type="EMBL" id="BMQL01000004">
    <property type="protein sequence ID" value="GGQ99914.1"/>
    <property type="molecule type" value="Genomic_DNA"/>
</dbReference>
<dbReference type="InterPro" id="IPR037465">
    <property type="entry name" value="YlxR"/>
</dbReference>
<dbReference type="Gene3D" id="3.30.1230.10">
    <property type="entry name" value="YlxR-like"/>
    <property type="match status" value="1"/>
</dbReference>
<comment type="caution">
    <text evidence="3">The sequence shown here is derived from an EMBL/GenBank/DDBJ whole genome shotgun (WGS) entry which is preliminary data.</text>
</comment>
<dbReference type="AlphaFoldDB" id="A0A918C186"/>
<reference evidence="3" key="2">
    <citation type="submission" date="2020-09" db="EMBL/GenBank/DDBJ databases">
        <authorList>
            <person name="Sun Q."/>
            <person name="Ohkuma M."/>
        </authorList>
    </citation>
    <scope>NUCLEOTIDE SEQUENCE</scope>
    <source>
        <strain evidence="3">JCM 31311</strain>
    </source>
</reference>
<proteinExistence type="predicted"/>
<feature type="region of interest" description="Disordered" evidence="1">
    <location>
        <begin position="92"/>
        <end position="112"/>
    </location>
</feature>
<accession>A0A918C186</accession>